<accession>A0A6C0LYS6</accession>
<keyword evidence="1" id="KW-0812">Transmembrane</keyword>
<reference evidence="2" key="1">
    <citation type="journal article" date="2020" name="Nature">
        <title>Giant virus diversity and host interactions through global metagenomics.</title>
        <authorList>
            <person name="Schulz F."/>
            <person name="Roux S."/>
            <person name="Paez-Espino D."/>
            <person name="Jungbluth S."/>
            <person name="Walsh D.A."/>
            <person name="Denef V.J."/>
            <person name="McMahon K.D."/>
            <person name="Konstantinidis K.T."/>
            <person name="Eloe-Fadrosh E.A."/>
            <person name="Kyrpides N.C."/>
            <person name="Woyke T."/>
        </authorList>
    </citation>
    <scope>NUCLEOTIDE SEQUENCE</scope>
    <source>
        <strain evidence="2">GVMAG-S-1029409-49</strain>
    </source>
</reference>
<evidence type="ECO:0000256" key="1">
    <source>
        <dbReference type="SAM" id="Phobius"/>
    </source>
</evidence>
<name>A0A6C0LYS6_9ZZZZ</name>
<proteinExistence type="predicted"/>
<organism evidence="2">
    <name type="scientific">viral metagenome</name>
    <dbReference type="NCBI Taxonomy" id="1070528"/>
    <lineage>
        <taxon>unclassified sequences</taxon>
        <taxon>metagenomes</taxon>
        <taxon>organismal metagenomes</taxon>
    </lineage>
</organism>
<dbReference type="AlphaFoldDB" id="A0A6C0LYS6"/>
<protein>
    <submittedName>
        <fullName evidence="2">Uncharacterized protein</fullName>
    </submittedName>
</protein>
<keyword evidence="1" id="KW-0472">Membrane</keyword>
<feature type="transmembrane region" description="Helical" evidence="1">
    <location>
        <begin position="6"/>
        <end position="28"/>
    </location>
</feature>
<keyword evidence="1" id="KW-1133">Transmembrane helix</keyword>
<evidence type="ECO:0000313" key="2">
    <source>
        <dbReference type="EMBL" id="QHU35540.1"/>
    </source>
</evidence>
<sequence length="125" mass="13995">MGYLTMVAYVTIGVIAIVSLLYGAIMLVKRRNKLLYMDGMVFVNPPKVSFAVEDEPPITFRTPQQCREWCGTQKGCKGWTVNKTTGRCDPKGNPDNAVLRAGNDYVSGYMDPPFFSTPKSYKNRT</sequence>
<dbReference type="EMBL" id="MN740609">
    <property type="protein sequence ID" value="QHU35540.1"/>
    <property type="molecule type" value="Genomic_DNA"/>
</dbReference>
<dbReference type="Gene3D" id="3.50.4.10">
    <property type="entry name" value="Hepatocyte Growth Factor"/>
    <property type="match status" value="1"/>
</dbReference>